<dbReference type="EMBL" id="JH822105">
    <property type="protein sequence ID" value="EKC40354.1"/>
    <property type="molecule type" value="Genomic_DNA"/>
</dbReference>
<accession>K1R9K1</accession>
<dbReference type="SUPFAM" id="SSF103473">
    <property type="entry name" value="MFS general substrate transporter"/>
    <property type="match status" value="1"/>
</dbReference>
<dbReference type="HOGENOM" id="CLU_023132_4_0_1"/>
<keyword evidence="3" id="KW-1133">Transmembrane helix</keyword>
<sequence length="225" mass="24673">MNINRNGSLIMLCFAIAIPNGVFGSWQAVLDVLLDPVGLDQSEAGWLGFYMTIDGGVSGLLIGRFSDIFLRNTKFFLILMNGAATLAYVWFSLMSSGIIPISKVQIYIATIIGGMLINASLPLAFEMGSELAFPVSEGIVGGLLTCLINLYGIIFLLVLLIPDIGKSWMNWFLAGSVLLGFVLLFLFPARYRRTDIDVVVQVNDDEKDNSPNISTTIKERSTIYE</sequence>
<dbReference type="GO" id="GO:0016020">
    <property type="term" value="C:membrane"/>
    <property type="evidence" value="ECO:0007669"/>
    <property type="project" value="UniProtKB-SubCell"/>
</dbReference>
<reference evidence="5" key="1">
    <citation type="journal article" date="2012" name="Nature">
        <title>The oyster genome reveals stress adaptation and complexity of shell formation.</title>
        <authorList>
            <person name="Zhang G."/>
            <person name="Fang X."/>
            <person name="Guo X."/>
            <person name="Li L."/>
            <person name="Luo R."/>
            <person name="Xu F."/>
            <person name="Yang P."/>
            <person name="Zhang L."/>
            <person name="Wang X."/>
            <person name="Qi H."/>
            <person name="Xiong Z."/>
            <person name="Que H."/>
            <person name="Xie Y."/>
            <person name="Holland P.W."/>
            <person name="Paps J."/>
            <person name="Zhu Y."/>
            <person name="Wu F."/>
            <person name="Chen Y."/>
            <person name="Wang J."/>
            <person name="Peng C."/>
            <person name="Meng J."/>
            <person name="Yang L."/>
            <person name="Liu J."/>
            <person name="Wen B."/>
            <person name="Zhang N."/>
            <person name="Huang Z."/>
            <person name="Zhu Q."/>
            <person name="Feng Y."/>
            <person name="Mount A."/>
            <person name="Hedgecock D."/>
            <person name="Xu Z."/>
            <person name="Liu Y."/>
            <person name="Domazet-Loso T."/>
            <person name="Du Y."/>
            <person name="Sun X."/>
            <person name="Zhang S."/>
            <person name="Liu B."/>
            <person name="Cheng P."/>
            <person name="Jiang X."/>
            <person name="Li J."/>
            <person name="Fan D."/>
            <person name="Wang W."/>
            <person name="Fu W."/>
            <person name="Wang T."/>
            <person name="Wang B."/>
            <person name="Zhang J."/>
            <person name="Peng Z."/>
            <person name="Li Y."/>
            <person name="Li N."/>
            <person name="Wang J."/>
            <person name="Chen M."/>
            <person name="He Y."/>
            <person name="Tan F."/>
            <person name="Song X."/>
            <person name="Zheng Q."/>
            <person name="Huang R."/>
            <person name="Yang H."/>
            <person name="Du X."/>
            <person name="Chen L."/>
            <person name="Yang M."/>
            <person name="Gaffney P.M."/>
            <person name="Wang S."/>
            <person name="Luo L."/>
            <person name="She Z."/>
            <person name="Ming Y."/>
            <person name="Huang W."/>
            <person name="Zhang S."/>
            <person name="Huang B."/>
            <person name="Zhang Y."/>
            <person name="Qu T."/>
            <person name="Ni P."/>
            <person name="Miao G."/>
            <person name="Wang J."/>
            <person name="Wang Q."/>
            <person name="Steinberg C.E."/>
            <person name="Wang H."/>
            <person name="Li N."/>
            <person name="Qian L."/>
            <person name="Zhang G."/>
            <person name="Li Y."/>
            <person name="Yang H."/>
            <person name="Liu X."/>
            <person name="Wang J."/>
            <person name="Yin Y."/>
            <person name="Wang J."/>
        </authorList>
    </citation>
    <scope>NUCLEOTIDE SEQUENCE [LARGE SCALE GENOMIC DNA]</scope>
    <source>
        <strain evidence="5">05x7-T-G4-1.051#20</strain>
    </source>
</reference>
<dbReference type="InParanoid" id="K1R9K1"/>
<dbReference type="Gene3D" id="1.20.1250.20">
    <property type="entry name" value="MFS general substrate transporter like domains"/>
    <property type="match status" value="1"/>
</dbReference>
<evidence type="ECO:0000256" key="1">
    <source>
        <dbReference type="ARBA" id="ARBA00004141"/>
    </source>
</evidence>
<dbReference type="InterPro" id="IPR049680">
    <property type="entry name" value="FLVCR1-2_SLC49-like"/>
</dbReference>
<dbReference type="PANTHER" id="PTHR10924:SF27">
    <property type="entry name" value="SOLUTE CARRIER FAMILY 49 MEMBER 4"/>
    <property type="match status" value="1"/>
</dbReference>
<dbReference type="PANTHER" id="PTHR10924">
    <property type="entry name" value="MAJOR FACILITATOR SUPERFAMILY PROTEIN-RELATED"/>
    <property type="match status" value="1"/>
</dbReference>
<dbReference type="AlphaFoldDB" id="K1R9K1"/>
<comment type="subcellular location">
    <subcellularLocation>
        <location evidence="1">Membrane</location>
        <topology evidence="1">Multi-pass membrane protein</topology>
    </subcellularLocation>
</comment>
<dbReference type="InterPro" id="IPR036259">
    <property type="entry name" value="MFS_trans_sf"/>
</dbReference>
<evidence type="ECO:0000256" key="2">
    <source>
        <dbReference type="ARBA" id="ARBA00022692"/>
    </source>
</evidence>
<keyword evidence="2" id="KW-0812">Transmembrane</keyword>
<organism evidence="5">
    <name type="scientific">Magallana gigas</name>
    <name type="common">Pacific oyster</name>
    <name type="synonym">Crassostrea gigas</name>
    <dbReference type="NCBI Taxonomy" id="29159"/>
    <lineage>
        <taxon>Eukaryota</taxon>
        <taxon>Metazoa</taxon>
        <taxon>Spiralia</taxon>
        <taxon>Lophotrochozoa</taxon>
        <taxon>Mollusca</taxon>
        <taxon>Bivalvia</taxon>
        <taxon>Autobranchia</taxon>
        <taxon>Pteriomorphia</taxon>
        <taxon>Ostreida</taxon>
        <taxon>Ostreoidea</taxon>
        <taxon>Ostreidae</taxon>
        <taxon>Magallana</taxon>
    </lineage>
</organism>
<gene>
    <name evidence="5" type="ORF">CGI_10018682</name>
</gene>
<evidence type="ECO:0000256" key="4">
    <source>
        <dbReference type="ARBA" id="ARBA00023136"/>
    </source>
</evidence>
<protein>
    <submittedName>
        <fullName evidence="5">Disrupted in renal carcinoma protein 2-like protein</fullName>
    </submittedName>
</protein>
<keyword evidence="4" id="KW-0472">Membrane</keyword>
<evidence type="ECO:0000313" key="5">
    <source>
        <dbReference type="EMBL" id="EKC40354.1"/>
    </source>
</evidence>
<name>K1R9K1_MAGGI</name>
<evidence type="ECO:0000256" key="3">
    <source>
        <dbReference type="ARBA" id="ARBA00022989"/>
    </source>
</evidence>
<proteinExistence type="predicted"/>